<organism evidence="9 10">
    <name type="scientific">Felis catus</name>
    <name type="common">Cat</name>
    <name type="synonym">Felis silvestris catus</name>
    <dbReference type="NCBI Taxonomy" id="9685"/>
    <lineage>
        <taxon>Eukaryota</taxon>
        <taxon>Metazoa</taxon>
        <taxon>Chordata</taxon>
        <taxon>Craniata</taxon>
        <taxon>Vertebrata</taxon>
        <taxon>Euteleostomi</taxon>
        <taxon>Mammalia</taxon>
        <taxon>Eutheria</taxon>
        <taxon>Laurasiatheria</taxon>
        <taxon>Carnivora</taxon>
        <taxon>Feliformia</taxon>
        <taxon>Felidae</taxon>
        <taxon>Felinae</taxon>
        <taxon>Felis</taxon>
    </lineage>
</organism>
<feature type="domain" description="DM" evidence="8">
    <location>
        <begin position="18"/>
        <end position="65"/>
    </location>
</feature>
<feature type="compositionally biased region" description="Basic and acidic residues" evidence="7">
    <location>
        <begin position="325"/>
        <end position="336"/>
    </location>
</feature>
<evidence type="ECO:0000256" key="5">
    <source>
        <dbReference type="ARBA" id="ARBA00023242"/>
    </source>
</evidence>
<evidence type="ECO:0000256" key="6">
    <source>
        <dbReference type="PROSITE-ProRule" id="PRU00070"/>
    </source>
</evidence>
<dbReference type="PROSITE" id="PS50809">
    <property type="entry name" value="DM_2"/>
    <property type="match status" value="1"/>
</dbReference>
<keyword evidence="10" id="KW-1185">Reference proteome</keyword>
<feature type="compositionally biased region" description="Pro residues" evidence="7">
    <location>
        <begin position="305"/>
        <end position="316"/>
    </location>
</feature>
<dbReference type="SMART" id="SM00301">
    <property type="entry name" value="DM"/>
    <property type="match status" value="1"/>
</dbReference>
<dbReference type="SUPFAM" id="SSF82927">
    <property type="entry name" value="Cysteine-rich DNA binding domain, (DM domain)"/>
    <property type="match status" value="1"/>
</dbReference>
<dbReference type="PROSITE" id="PS40000">
    <property type="entry name" value="DM_1"/>
    <property type="match status" value="1"/>
</dbReference>
<proteinExistence type="inferred from homology"/>
<name>A0ABI7Y3V0_FELCA</name>
<keyword evidence="4 6" id="KW-0238">DNA-binding</keyword>
<keyword evidence="3 6" id="KW-0862">Zinc</keyword>
<protein>
    <recommendedName>
        <fullName evidence="8">DM domain-containing protein</fullName>
    </recommendedName>
</protein>
<evidence type="ECO:0000256" key="4">
    <source>
        <dbReference type="ARBA" id="ARBA00023125"/>
    </source>
</evidence>
<feature type="DNA-binding region" description="DM" evidence="6">
    <location>
        <begin position="18"/>
        <end position="65"/>
    </location>
</feature>
<keyword evidence="2 6" id="KW-0479">Metal-binding</keyword>
<evidence type="ECO:0000259" key="8">
    <source>
        <dbReference type="PROSITE" id="PS50809"/>
    </source>
</evidence>
<feature type="compositionally biased region" description="Acidic residues" evidence="7">
    <location>
        <begin position="345"/>
        <end position="355"/>
    </location>
</feature>
<comment type="subcellular location">
    <subcellularLocation>
        <location evidence="6">Nucleus</location>
    </subcellularLocation>
</comment>
<reference evidence="9" key="2">
    <citation type="submission" date="2025-08" db="UniProtKB">
        <authorList>
            <consortium name="Ensembl"/>
        </authorList>
    </citation>
    <scope>IDENTIFICATION</scope>
    <source>
        <strain evidence="9">breed Abyssinian</strain>
    </source>
</reference>
<dbReference type="Ensembl" id="ENSFCTT00005041518.1">
    <property type="protein sequence ID" value="ENSFCTP00005029461.1"/>
    <property type="gene ID" value="ENSFCTG00005014563.1"/>
</dbReference>
<dbReference type="GeneTree" id="ENSGT00940000161912"/>
<accession>A0ABI7Y3V0</accession>
<evidence type="ECO:0000313" key="10">
    <source>
        <dbReference type="Proteomes" id="UP000823872"/>
    </source>
</evidence>
<dbReference type="PANTHER" id="PTHR12322:SF66">
    <property type="entry name" value="DOUBLESEX- AND MAB-3-RELATED TRANSCRIPTION FACTOR B1"/>
    <property type="match status" value="1"/>
</dbReference>
<dbReference type="InterPro" id="IPR001275">
    <property type="entry name" value="DM_DNA-bd"/>
</dbReference>
<reference evidence="9" key="3">
    <citation type="submission" date="2025-09" db="UniProtKB">
        <authorList>
            <consortium name="Ensembl"/>
        </authorList>
    </citation>
    <scope>IDENTIFICATION</scope>
    <source>
        <strain evidence="9">breed Abyssinian</strain>
    </source>
</reference>
<feature type="region of interest" description="Disordered" evidence="7">
    <location>
        <begin position="274"/>
        <end position="386"/>
    </location>
</feature>
<dbReference type="Pfam" id="PF00751">
    <property type="entry name" value="DM"/>
    <property type="match status" value="1"/>
</dbReference>
<feature type="compositionally biased region" description="Pro residues" evidence="7">
    <location>
        <begin position="280"/>
        <end position="293"/>
    </location>
</feature>
<gene>
    <name evidence="9" type="primary">DMRTB1</name>
</gene>
<comment type="similarity">
    <text evidence="1">Belongs to the DMRT family.</text>
</comment>
<evidence type="ECO:0000256" key="1">
    <source>
        <dbReference type="ARBA" id="ARBA00006834"/>
    </source>
</evidence>
<dbReference type="Proteomes" id="UP000823872">
    <property type="component" value="Chromosome C1"/>
</dbReference>
<evidence type="ECO:0000313" key="9">
    <source>
        <dbReference type="Ensembl" id="ENSFCTP00005029461.1"/>
    </source>
</evidence>
<evidence type="ECO:0000256" key="7">
    <source>
        <dbReference type="SAM" id="MobiDB-lite"/>
    </source>
</evidence>
<feature type="compositionally biased region" description="Low complexity" evidence="7">
    <location>
        <begin position="294"/>
        <end position="304"/>
    </location>
</feature>
<dbReference type="InterPro" id="IPR026607">
    <property type="entry name" value="DMRT"/>
</dbReference>
<keyword evidence="5 6" id="KW-0539">Nucleus</keyword>
<dbReference type="GeneID" id="101093536"/>
<dbReference type="PANTHER" id="PTHR12322">
    <property type="entry name" value="DOUBLESEX AND MAB-3 RELATED TRANSCRIPTION FACTOR DMRT"/>
    <property type="match status" value="1"/>
</dbReference>
<evidence type="ECO:0000256" key="2">
    <source>
        <dbReference type="ARBA" id="ARBA00022723"/>
    </source>
</evidence>
<dbReference type="Gene3D" id="4.10.1040.10">
    <property type="entry name" value="DM DNA-binding domain"/>
    <property type="match status" value="1"/>
</dbReference>
<dbReference type="RefSeq" id="XP_023114482.2">
    <property type="nucleotide sequence ID" value="XM_023258714.2"/>
</dbReference>
<dbReference type="InterPro" id="IPR036407">
    <property type="entry name" value="DM_DNA-bd_sf"/>
</dbReference>
<evidence type="ECO:0000256" key="3">
    <source>
        <dbReference type="ARBA" id="ARBA00022833"/>
    </source>
</evidence>
<sequence>MKEDPAKLADKMLRTPKCSRCRNHGFLVPVKGHAGKCRWKQCTCEKCYLITERQKIMAAQKVLKKQASEEEQDGAFVAQGPELLTGAAAAAAALGASLRQLPLLTASGDWEPGPACRVAAGFPERPPRGPSPGPSAFQPVLGGHGRGRGHVGPSGDRAAVVMPGSVGPQLGMELAGRGCPDRLGLRSPLQPLPSPPFDFGLPLNISPDHVVGPEHLERQPSKLYPSCSNMHSYCPFPLGYQDGSPPPGIPLQRGFRHVSCSPYHGGSLVSESVGDFQPSYYPPPPPPQQPQFLPPGFLSALHFLPPLPPPPPPPPASFSLAVLSDTDKETTDDQDVKVPAPAPEEPPEVLPEEPPEVLPEVPPEKKEEGEEPPPEPSQPPSQEQSD</sequence>
<reference evidence="9 10" key="1">
    <citation type="submission" date="2021-02" db="EMBL/GenBank/DDBJ databases">
        <title>Safari Cat Assemblies.</title>
        <authorList>
            <person name="Bredemeyer K.R."/>
            <person name="Murphy W.J."/>
        </authorList>
    </citation>
    <scope>NUCLEOTIDE SEQUENCE [LARGE SCALE GENOMIC DNA]</scope>
</reference>